<evidence type="ECO:0000256" key="2">
    <source>
        <dbReference type="ARBA" id="ARBA00023180"/>
    </source>
</evidence>
<evidence type="ECO:0008006" key="5">
    <source>
        <dbReference type="Google" id="ProtNLM"/>
    </source>
</evidence>
<proteinExistence type="predicted"/>
<dbReference type="InterPro" id="IPR026664">
    <property type="entry name" value="Stereocilin-rel"/>
</dbReference>
<organism evidence="3 4">
    <name type="scientific">Hymenochirus boettgeri</name>
    <name type="common">Congo dwarf clawed frog</name>
    <dbReference type="NCBI Taxonomy" id="247094"/>
    <lineage>
        <taxon>Eukaryota</taxon>
        <taxon>Metazoa</taxon>
        <taxon>Chordata</taxon>
        <taxon>Craniata</taxon>
        <taxon>Vertebrata</taxon>
        <taxon>Euteleostomi</taxon>
        <taxon>Amphibia</taxon>
        <taxon>Batrachia</taxon>
        <taxon>Anura</taxon>
        <taxon>Pipoidea</taxon>
        <taxon>Pipidae</taxon>
        <taxon>Pipinae</taxon>
        <taxon>Hymenochirus</taxon>
    </lineage>
</organism>
<evidence type="ECO:0000313" key="3">
    <source>
        <dbReference type="EMBL" id="KAG8433088.1"/>
    </source>
</evidence>
<dbReference type="GO" id="GO:0009986">
    <property type="term" value="C:cell surface"/>
    <property type="evidence" value="ECO:0007669"/>
    <property type="project" value="TreeGrafter"/>
</dbReference>
<gene>
    <name evidence="3" type="ORF">GDO86_017392</name>
</gene>
<dbReference type="GO" id="GO:0007160">
    <property type="term" value="P:cell-matrix adhesion"/>
    <property type="evidence" value="ECO:0007669"/>
    <property type="project" value="TreeGrafter"/>
</dbReference>
<evidence type="ECO:0000256" key="1">
    <source>
        <dbReference type="ARBA" id="ARBA00022729"/>
    </source>
</evidence>
<protein>
    <recommendedName>
        <fullName evidence="5">Otoancorin</fullName>
    </recommendedName>
</protein>
<dbReference type="PANTHER" id="PTHR23412:SF18">
    <property type="entry name" value="OTOANCORIN"/>
    <property type="match status" value="1"/>
</dbReference>
<name>A0A8T2IQA4_9PIPI</name>
<reference evidence="3" key="1">
    <citation type="thesis" date="2020" institute="ProQuest LLC" country="789 East Eisenhower Parkway, Ann Arbor, MI, USA">
        <title>Comparative Genomics and Chromosome Evolution.</title>
        <authorList>
            <person name="Mudd A.B."/>
        </authorList>
    </citation>
    <scope>NUCLEOTIDE SEQUENCE</scope>
    <source>
        <strain evidence="3">Female2</strain>
        <tissue evidence="3">Blood</tissue>
    </source>
</reference>
<dbReference type="AlphaFoldDB" id="A0A8T2IQA4"/>
<dbReference type="Proteomes" id="UP000812440">
    <property type="component" value="Chromosome 9"/>
</dbReference>
<comment type="caution">
    <text evidence="3">The sequence shown here is derived from an EMBL/GenBank/DDBJ whole genome shotgun (WGS) entry which is preliminary data.</text>
</comment>
<keyword evidence="2" id="KW-0325">Glycoprotein</keyword>
<sequence length="971" mass="108542">MALVNYLEKICDNPKFLLHELQQLDATQFHLAMKYLLGAKKETFDMADIVVDFETIRERIFQRPGGNRTLFLATLEKCLPVLKLPECVDLVSQVLRMYGAKYLQADVIRRFPAELPDYPFRNMSSVFRDFYDKISANTRRALYEWMTLILQEIHMANDANGSTSWITAENLWILGRYVVHLPIKEIRKININEVSVHYFYSLTINIPNAMLGLLVCFYGDAAHLDPTVAKALLHQMIKCNQLKGYHSDVQKLKSQFLQIAMLNQTLNESLGSLSDAVVGLTLPELESLSPEAVHGALLTLQQVSGWTKSQIMVLTSKYLHSEKVLTFSNISQLGELVSGIGAQSLYEMNSREILMLFKSGLSQHASDLSPAQREAILSKVLSSGDFQTTVLDMNGVFFKEVSLSYLLTQGEIDASVLKNKEMRKSQLVKGIPCEQIESMSKPTFLNHYKLLEKNIQLLTPYQIHCLAWKYWKVSQSTIPAFLLVALPSEYIASNSGPCETFLFSLGMSDLHYSTKKEIIINKVDQCLNGSLADVYQLDMIGSLICHLSPKIIKTGISTNIIASAINLLKLCPNLSQDQKRVIKTRLLEYYGNTSNWTSETVQDMAPFWNLLSKNEFQEILKKFQNTVLQMVSDTPGIPLSGGMLSVFFDAVRFLCVNVSVADQTAGAMSPSADDITRLTEANSLWSCEELQHINIDTFTKTVDILGNVRSFNQSQLSILKEKAKQVWGGLSLWKSYHIITLGRIVTALNENEIEELDLNSIDAVSALTQQTEWTSKQAKAILHGFLNDSAMSFSDLKSYHLAGLARSLCAADTEQIDQIQTSEFRAVISRIGSLPCELNILQAFKKKALMVYGKPDQWSHFIINDIGYIAAGLTKEEFKSLDAGLMAYIQPAVITYIPDETFKELSPEQIAYLGSENGAMVTGSQRALLNTTQLHSLDLALDGISAIIPVTESLTSVTTTKNTSPLASRSM</sequence>
<dbReference type="EMBL" id="JAACNH010000009">
    <property type="protein sequence ID" value="KAG8433088.1"/>
    <property type="molecule type" value="Genomic_DNA"/>
</dbReference>
<accession>A0A8T2IQA4</accession>
<dbReference type="PANTHER" id="PTHR23412">
    <property type="entry name" value="STEREOCILIN RELATED"/>
    <property type="match status" value="1"/>
</dbReference>
<keyword evidence="4" id="KW-1185">Reference proteome</keyword>
<dbReference type="OrthoDB" id="8195838at2759"/>
<evidence type="ECO:0000313" key="4">
    <source>
        <dbReference type="Proteomes" id="UP000812440"/>
    </source>
</evidence>
<keyword evidence="1" id="KW-0732">Signal</keyword>